<dbReference type="PANTHER" id="PTHR19136:SF81">
    <property type="entry name" value="MOLYBDENUM COFACTOR GUANYLYLTRANSFERASE"/>
    <property type="match status" value="1"/>
</dbReference>
<keyword evidence="10" id="KW-1185">Reference proteome</keyword>
<evidence type="ECO:0000313" key="10">
    <source>
        <dbReference type="Proteomes" id="UP001500454"/>
    </source>
</evidence>
<evidence type="ECO:0000313" key="9">
    <source>
        <dbReference type="EMBL" id="GAA4380440.1"/>
    </source>
</evidence>
<keyword evidence="3" id="KW-0479">Metal-binding</keyword>
<protein>
    <recommendedName>
        <fullName evidence="8">MobA-like NTP transferase domain-containing protein</fullName>
    </recommendedName>
</protein>
<keyword evidence="5" id="KW-0460">Magnesium</keyword>
<evidence type="ECO:0000256" key="4">
    <source>
        <dbReference type="ARBA" id="ARBA00022741"/>
    </source>
</evidence>
<evidence type="ECO:0000256" key="1">
    <source>
        <dbReference type="ARBA" id="ARBA00022490"/>
    </source>
</evidence>
<proteinExistence type="predicted"/>
<keyword evidence="7" id="KW-0501">Molybdenum cofactor biosynthesis</keyword>
<feature type="domain" description="MobA-like NTP transferase" evidence="8">
    <location>
        <begin position="1"/>
        <end position="146"/>
    </location>
</feature>
<dbReference type="Pfam" id="PF12804">
    <property type="entry name" value="NTP_transf_3"/>
    <property type="match status" value="1"/>
</dbReference>
<dbReference type="InterPro" id="IPR025877">
    <property type="entry name" value="MobA-like_NTP_Trfase"/>
</dbReference>
<evidence type="ECO:0000256" key="6">
    <source>
        <dbReference type="ARBA" id="ARBA00023134"/>
    </source>
</evidence>
<dbReference type="SUPFAM" id="SSF53448">
    <property type="entry name" value="Nucleotide-diphospho-sugar transferases"/>
    <property type="match status" value="1"/>
</dbReference>
<dbReference type="Gene3D" id="3.90.550.10">
    <property type="entry name" value="Spore Coat Polysaccharide Biosynthesis Protein SpsA, Chain A"/>
    <property type="match status" value="1"/>
</dbReference>
<dbReference type="PANTHER" id="PTHR19136">
    <property type="entry name" value="MOLYBDENUM COFACTOR GUANYLYLTRANSFERASE"/>
    <property type="match status" value="1"/>
</dbReference>
<gene>
    <name evidence="9" type="ORF">GCM10023186_18830</name>
</gene>
<comment type="caution">
    <text evidence="9">The sequence shown here is derived from an EMBL/GenBank/DDBJ whole genome shotgun (WGS) entry which is preliminary data.</text>
</comment>
<dbReference type="CDD" id="cd02503">
    <property type="entry name" value="MobA"/>
    <property type="match status" value="1"/>
</dbReference>
<name>A0ABP8IYK5_9BACT</name>
<organism evidence="9 10">
    <name type="scientific">Hymenobacter koreensis</name>
    <dbReference type="NCBI Taxonomy" id="1084523"/>
    <lineage>
        <taxon>Bacteria</taxon>
        <taxon>Pseudomonadati</taxon>
        <taxon>Bacteroidota</taxon>
        <taxon>Cytophagia</taxon>
        <taxon>Cytophagales</taxon>
        <taxon>Hymenobacteraceae</taxon>
        <taxon>Hymenobacter</taxon>
    </lineage>
</organism>
<evidence type="ECO:0000256" key="3">
    <source>
        <dbReference type="ARBA" id="ARBA00022723"/>
    </source>
</evidence>
<evidence type="ECO:0000259" key="8">
    <source>
        <dbReference type="Pfam" id="PF12804"/>
    </source>
</evidence>
<dbReference type="InterPro" id="IPR013482">
    <property type="entry name" value="Molybde_CF_guanTrfase"/>
</dbReference>
<keyword evidence="4" id="KW-0547">Nucleotide-binding</keyword>
<dbReference type="Proteomes" id="UP001500454">
    <property type="component" value="Unassembled WGS sequence"/>
</dbReference>
<keyword evidence="6" id="KW-0342">GTP-binding</keyword>
<evidence type="ECO:0000256" key="7">
    <source>
        <dbReference type="ARBA" id="ARBA00023150"/>
    </source>
</evidence>
<reference evidence="10" key="1">
    <citation type="journal article" date="2019" name="Int. J. Syst. Evol. Microbiol.">
        <title>The Global Catalogue of Microorganisms (GCM) 10K type strain sequencing project: providing services to taxonomists for standard genome sequencing and annotation.</title>
        <authorList>
            <consortium name="The Broad Institute Genomics Platform"/>
            <consortium name="The Broad Institute Genome Sequencing Center for Infectious Disease"/>
            <person name="Wu L."/>
            <person name="Ma J."/>
        </authorList>
    </citation>
    <scope>NUCLEOTIDE SEQUENCE [LARGE SCALE GENOMIC DNA]</scope>
    <source>
        <strain evidence="10">JCM 17924</strain>
    </source>
</reference>
<accession>A0ABP8IYK5</accession>
<keyword evidence="2" id="KW-0808">Transferase</keyword>
<evidence type="ECO:0000256" key="5">
    <source>
        <dbReference type="ARBA" id="ARBA00022842"/>
    </source>
</evidence>
<dbReference type="EMBL" id="BAABHA010000004">
    <property type="protein sequence ID" value="GAA4380440.1"/>
    <property type="molecule type" value="Genomic_DNA"/>
</dbReference>
<keyword evidence="1" id="KW-0963">Cytoplasm</keyword>
<evidence type="ECO:0000256" key="2">
    <source>
        <dbReference type="ARBA" id="ARBA00022679"/>
    </source>
</evidence>
<dbReference type="InterPro" id="IPR029044">
    <property type="entry name" value="Nucleotide-diphossugar_trans"/>
</dbReference>
<sequence length="195" mass="21632">MGRDKGLLKYHQQPHRRHLQRLLQPFCPGGVWLSGRAEQDPHNPDEPFLVDQWSGAGPISGLLAAFSHEPNAAWLAVACDFPFLSADTLGYLVEHRQPKVCVTCFLDQAANGPEALLSIWEPSSHEMLLKALARGQTSLRRILQDYAPSKIHLLRAPNPNELLNVNTPAEYEAARRALRPGHVLTRNSGETPAGR</sequence>